<accession>A0A0G4I1M5</accession>
<feature type="compositionally biased region" description="Polar residues" evidence="1">
    <location>
        <begin position="51"/>
        <end position="60"/>
    </location>
</feature>
<name>A0A0G4I1M5_9ALVE</name>
<feature type="compositionally biased region" description="Low complexity" evidence="1">
    <location>
        <begin position="99"/>
        <end position="113"/>
    </location>
</feature>
<sequence length="180" mass="18723">MFDLDPNPNTGVSDAGDKPSSSASNTIGWQEQRIVKVEADLAKALSLLMVSQSAPRSQSWEPRGQPPGTIIVKKADMADNGGKKTPQQKVTKGSGGQKGVSKASKPSGSPSVKGGAGDSKQPLQRKRKAVERTPPPDDGGDVEMETVGDGEGASSAARSSRNMASLNISKTETCTASEDW</sequence>
<feature type="compositionally biased region" description="Low complexity" evidence="1">
    <location>
        <begin position="153"/>
        <end position="165"/>
    </location>
</feature>
<evidence type="ECO:0000256" key="1">
    <source>
        <dbReference type="SAM" id="MobiDB-lite"/>
    </source>
</evidence>
<protein>
    <submittedName>
        <fullName evidence="2">Uncharacterized protein</fullName>
    </submittedName>
</protein>
<reference evidence="2" key="1">
    <citation type="submission" date="2014-11" db="EMBL/GenBank/DDBJ databases">
        <authorList>
            <person name="Otto D Thomas"/>
            <person name="Naeem Raeece"/>
        </authorList>
    </citation>
    <scope>NUCLEOTIDE SEQUENCE</scope>
</reference>
<feature type="region of interest" description="Disordered" evidence="1">
    <location>
        <begin position="51"/>
        <end position="180"/>
    </location>
</feature>
<evidence type="ECO:0000313" key="2">
    <source>
        <dbReference type="EMBL" id="CEM50789.1"/>
    </source>
</evidence>
<feature type="compositionally biased region" description="Acidic residues" evidence="1">
    <location>
        <begin position="138"/>
        <end position="148"/>
    </location>
</feature>
<feature type="compositionally biased region" description="Polar residues" evidence="1">
    <location>
        <begin position="19"/>
        <end position="29"/>
    </location>
</feature>
<proteinExistence type="predicted"/>
<dbReference type="EMBL" id="CDMZ01004755">
    <property type="protein sequence ID" value="CEM50789.1"/>
    <property type="molecule type" value="Genomic_DNA"/>
</dbReference>
<feature type="compositionally biased region" description="Polar residues" evidence="1">
    <location>
        <begin position="166"/>
        <end position="180"/>
    </location>
</feature>
<gene>
    <name evidence="2" type="ORF">Cvel_10195</name>
</gene>
<dbReference type="AlphaFoldDB" id="A0A0G4I1M5"/>
<feature type="region of interest" description="Disordered" evidence="1">
    <location>
        <begin position="1"/>
        <end position="32"/>
    </location>
</feature>
<dbReference type="VEuPathDB" id="CryptoDB:Cvel_10195"/>
<organism evidence="2">
    <name type="scientific">Chromera velia CCMP2878</name>
    <dbReference type="NCBI Taxonomy" id="1169474"/>
    <lineage>
        <taxon>Eukaryota</taxon>
        <taxon>Sar</taxon>
        <taxon>Alveolata</taxon>
        <taxon>Colpodellida</taxon>
        <taxon>Chromeraceae</taxon>
        <taxon>Chromera</taxon>
    </lineage>
</organism>